<dbReference type="EC" id="2.4.1.32" evidence="11"/>
<dbReference type="GO" id="GO:0051753">
    <property type="term" value="F:mannan synthase activity"/>
    <property type="evidence" value="ECO:0007669"/>
    <property type="project" value="TreeGrafter"/>
</dbReference>
<keyword evidence="8" id="KW-0961">Cell wall biogenesis/degradation</keyword>
<keyword evidence="15" id="KW-1185">Reference proteome</keyword>
<name>A0AAX6G751_IRIPA</name>
<dbReference type="GO" id="GO:0071555">
    <property type="term" value="P:cell wall organization"/>
    <property type="evidence" value="ECO:0007669"/>
    <property type="project" value="UniProtKB-KW"/>
</dbReference>
<feature type="transmembrane region" description="Helical" evidence="12">
    <location>
        <begin position="84"/>
        <end position="113"/>
    </location>
</feature>
<evidence type="ECO:0000313" key="14">
    <source>
        <dbReference type="EMBL" id="KAJ6824001.1"/>
    </source>
</evidence>
<dbReference type="PANTHER" id="PTHR32044">
    <property type="entry name" value="GLUCOMANNAN 4-BETA-MANNOSYLTRANSFERASE 9"/>
    <property type="match status" value="1"/>
</dbReference>
<dbReference type="CDD" id="cd06437">
    <property type="entry name" value="CESA_CaSu_A2"/>
    <property type="match status" value="1"/>
</dbReference>
<dbReference type="InterPro" id="IPR001173">
    <property type="entry name" value="Glyco_trans_2-like"/>
</dbReference>
<evidence type="ECO:0000256" key="6">
    <source>
        <dbReference type="ARBA" id="ARBA00023034"/>
    </source>
</evidence>
<evidence type="ECO:0000256" key="8">
    <source>
        <dbReference type="ARBA" id="ARBA00023316"/>
    </source>
</evidence>
<dbReference type="Proteomes" id="UP001140949">
    <property type="component" value="Unassembled WGS sequence"/>
</dbReference>
<feature type="transmembrane region" description="Helical" evidence="12">
    <location>
        <begin position="526"/>
        <end position="546"/>
    </location>
</feature>
<evidence type="ECO:0000256" key="10">
    <source>
        <dbReference type="ARBA" id="ARBA00060879"/>
    </source>
</evidence>
<reference evidence="14" key="1">
    <citation type="journal article" date="2023" name="GigaByte">
        <title>Genome assembly of the bearded iris, Iris pallida Lam.</title>
        <authorList>
            <person name="Bruccoleri R.E."/>
            <person name="Oakeley E.J."/>
            <person name="Faust A.M.E."/>
            <person name="Altorfer M."/>
            <person name="Dessus-Babus S."/>
            <person name="Burckhardt D."/>
            <person name="Oertli M."/>
            <person name="Naumann U."/>
            <person name="Petersen F."/>
            <person name="Wong J."/>
        </authorList>
    </citation>
    <scope>NUCLEOTIDE SEQUENCE</scope>
    <source>
        <strain evidence="14">GSM-AAB239-AS_SAM_17_03QT</strain>
    </source>
</reference>
<dbReference type="Gene3D" id="3.90.550.10">
    <property type="entry name" value="Spore Coat Polysaccharide Biosynthesis Protein SpsA, Chain A"/>
    <property type="match status" value="1"/>
</dbReference>
<keyword evidence="2" id="KW-0328">Glycosyltransferase</keyword>
<dbReference type="GO" id="GO:0000139">
    <property type="term" value="C:Golgi membrane"/>
    <property type="evidence" value="ECO:0007669"/>
    <property type="project" value="UniProtKB-SubCell"/>
</dbReference>
<proteinExistence type="inferred from homology"/>
<comment type="subcellular location">
    <subcellularLocation>
        <location evidence="1">Golgi apparatus membrane</location>
        <topology evidence="1">Multi-pass membrane protein</topology>
    </subcellularLocation>
</comment>
<feature type="transmembrane region" description="Helical" evidence="12">
    <location>
        <begin position="412"/>
        <end position="431"/>
    </location>
</feature>
<dbReference type="AlphaFoldDB" id="A0AAX6G751"/>
<evidence type="ECO:0000256" key="11">
    <source>
        <dbReference type="ARBA" id="ARBA00066505"/>
    </source>
</evidence>
<dbReference type="SUPFAM" id="SSF53448">
    <property type="entry name" value="Nucleotide-diphospho-sugar transferases"/>
    <property type="match status" value="1"/>
</dbReference>
<organism evidence="14 15">
    <name type="scientific">Iris pallida</name>
    <name type="common">Sweet iris</name>
    <dbReference type="NCBI Taxonomy" id="29817"/>
    <lineage>
        <taxon>Eukaryota</taxon>
        <taxon>Viridiplantae</taxon>
        <taxon>Streptophyta</taxon>
        <taxon>Embryophyta</taxon>
        <taxon>Tracheophyta</taxon>
        <taxon>Spermatophyta</taxon>
        <taxon>Magnoliopsida</taxon>
        <taxon>Liliopsida</taxon>
        <taxon>Asparagales</taxon>
        <taxon>Iridaceae</taxon>
        <taxon>Iridoideae</taxon>
        <taxon>Irideae</taxon>
        <taxon>Iris</taxon>
    </lineage>
</organism>
<evidence type="ECO:0000256" key="4">
    <source>
        <dbReference type="ARBA" id="ARBA00022692"/>
    </source>
</evidence>
<keyword evidence="4 12" id="KW-0812">Transmembrane</keyword>
<evidence type="ECO:0000313" key="15">
    <source>
        <dbReference type="Proteomes" id="UP001140949"/>
    </source>
</evidence>
<keyword evidence="7 12" id="KW-0472">Membrane</keyword>
<comment type="catalytic activity">
    <reaction evidence="9">
        <text>GDP-mannose + (glucomannan)n = GDP + (glucomannan)n+1.</text>
        <dbReference type="EC" id="2.4.1.32"/>
    </reaction>
</comment>
<evidence type="ECO:0000256" key="5">
    <source>
        <dbReference type="ARBA" id="ARBA00022989"/>
    </source>
</evidence>
<dbReference type="PANTHER" id="PTHR32044:SF21">
    <property type="entry name" value="GLUCOMANNAN 4-BETA-MANNOSYLTRANSFERASE 3-RELATED"/>
    <property type="match status" value="1"/>
</dbReference>
<reference evidence="14" key="2">
    <citation type="submission" date="2023-04" db="EMBL/GenBank/DDBJ databases">
        <authorList>
            <person name="Bruccoleri R.E."/>
            <person name="Oakeley E.J."/>
            <person name="Faust A.-M."/>
            <person name="Dessus-Babus S."/>
            <person name="Altorfer M."/>
            <person name="Burckhardt D."/>
            <person name="Oertli M."/>
            <person name="Naumann U."/>
            <person name="Petersen F."/>
            <person name="Wong J."/>
        </authorList>
    </citation>
    <scope>NUCLEOTIDE SEQUENCE</scope>
    <source>
        <strain evidence="14">GSM-AAB239-AS_SAM_17_03QT</strain>
        <tissue evidence="14">Leaf</tissue>
    </source>
</reference>
<keyword evidence="3" id="KW-0808">Transferase</keyword>
<sequence>MVVNSGNLTTAGATLVSLLFFFILLNSGNLTATDGSPSFLRSVQLSTAGTVRGAVRYADASIPDEMREVLATIRSRAIAPVMRVAVAACLVMSAMLLAEILWMAVASAGVLVLRWKPERRYRWREIGGGGGDLELGSEAYAMVLVQIPMFNEKEVYKLSIGAACGLAWPSDRLIIQVLDDSTDKDVKDLVELECKIWASKGMNITYEVRNNRKGYKAGALKEAMQYSYVHQCDYVAIFDADFQPESDFLMRTIPFLVHNPKLALVQARWDFVNFKECLMTRIQMMTLNYHFKVEQEAGSSIYEFFGFNGTAGVWRISAIDEAGGWNDRTTVEDMDLAVRASLRGWKFLYLGDLKVKSELPSNFKAYRNQQHRWTCGAANLFRKTAMEIVKTKEVSLWKKLYVIYSFFFVRKVLAHIVTFVLYCVVIPASVMVPEVSIPVWGVVHVPTTITILNAIRNPSCIHLIPFWILFENVMALHRFKATVIGLMEAGSAHEWVVTEKLGGAPKMNLETPLLEKSKPSRFRDRLYLSELAFAFFLFFCASYDLTFGGRWYFIYIYLQSLAFFVVGLGYVGTFVSSS</sequence>
<keyword evidence="6" id="KW-0333">Golgi apparatus</keyword>
<comment type="caution">
    <text evidence="14">The sequence shown here is derived from an EMBL/GenBank/DDBJ whole genome shotgun (WGS) entry which is preliminary data.</text>
</comment>
<accession>A0AAX6G751</accession>
<evidence type="ECO:0000256" key="9">
    <source>
        <dbReference type="ARBA" id="ARBA00051800"/>
    </source>
</evidence>
<protein>
    <recommendedName>
        <fullName evidence="11">glucomannan 4-beta-mannosyltransferase</fullName>
        <ecNumber evidence="11">2.4.1.32</ecNumber>
    </recommendedName>
</protein>
<evidence type="ECO:0000256" key="12">
    <source>
        <dbReference type="SAM" id="Phobius"/>
    </source>
</evidence>
<feature type="domain" description="Glycosyltransferase 2-like" evidence="13">
    <location>
        <begin position="234"/>
        <end position="427"/>
    </location>
</feature>
<evidence type="ECO:0000259" key="13">
    <source>
        <dbReference type="Pfam" id="PF13632"/>
    </source>
</evidence>
<comment type="similarity">
    <text evidence="10">Belongs to the glycosyltransferase 2 family. Plant cellulose synthase-like A subfamily.</text>
</comment>
<dbReference type="Pfam" id="PF13632">
    <property type="entry name" value="Glyco_trans_2_3"/>
    <property type="match status" value="1"/>
</dbReference>
<dbReference type="InterPro" id="IPR029044">
    <property type="entry name" value="Nucleotide-diphossugar_trans"/>
</dbReference>
<dbReference type="EMBL" id="JANAVB010022594">
    <property type="protein sequence ID" value="KAJ6824001.1"/>
    <property type="molecule type" value="Genomic_DNA"/>
</dbReference>
<dbReference type="FunFam" id="3.90.550.10:FF:000015">
    <property type="entry name" value="Glucomannan 4-beta-mannosyltransferase 9"/>
    <property type="match status" value="1"/>
</dbReference>
<dbReference type="GO" id="GO:0047259">
    <property type="term" value="F:glucomannan 4-beta-mannosyltransferase activity"/>
    <property type="evidence" value="ECO:0007669"/>
    <property type="project" value="UniProtKB-EC"/>
</dbReference>
<evidence type="ECO:0000256" key="7">
    <source>
        <dbReference type="ARBA" id="ARBA00023136"/>
    </source>
</evidence>
<evidence type="ECO:0000256" key="1">
    <source>
        <dbReference type="ARBA" id="ARBA00004653"/>
    </source>
</evidence>
<gene>
    <name evidence="14" type="ORF">M6B38_130085</name>
</gene>
<feature type="transmembrane region" description="Helical" evidence="12">
    <location>
        <begin position="552"/>
        <end position="575"/>
    </location>
</feature>
<evidence type="ECO:0000256" key="2">
    <source>
        <dbReference type="ARBA" id="ARBA00022676"/>
    </source>
</evidence>
<keyword evidence="5 12" id="KW-1133">Transmembrane helix</keyword>
<evidence type="ECO:0000256" key="3">
    <source>
        <dbReference type="ARBA" id="ARBA00022679"/>
    </source>
</evidence>